<proteinExistence type="predicted"/>
<keyword evidence="2" id="KW-0808">Transferase</keyword>
<evidence type="ECO:0000313" key="6">
    <source>
        <dbReference type="Proteomes" id="UP001165160"/>
    </source>
</evidence>
<dbReference type="Proteomes" id="UP001165160">
    <property type="component" value="Unassembled WGS sequence"/>
</dbReference>
<evidence type="ECO:0000313" key="5">
    <source>
        <dbReference type="EMBL" id="GMI09622.1"/>
    </source>
</evidence>
<evidence type="ECO:0000256" key="3">
    <source>
        <dbReference type="ARBA" id="ARBA00022691"/>
    </source>
</evidence>
<name>A0A9W7FCE1_9STRA</name>
<dbReference type="GO" id="GO:0032259">
    <property type="term" value="P:methylation"/>
    <property type="evidence" value="ECO:0007669"/>
    <property type="project" value="UniProtKB-KW"/>
</dbReference>
<dbReference type="PANTHER" id="PTHR10259">
    <property type="entry name" value="THIOPURINE S-METHYLTRANSFERASE"/>
    <property type="match status" value="1"/>
</dbReference>
<dbReference type="PANTHER" id="PTHR10259:SF11">
    <property type="entry name" value="THIOPURINE S-METHYLTRANSFERASE"/>
    <property type="match status" value="1"/>
</dbReference>
<feature type="compositionally biased region" description="Low complexity" evidence="4">
    <location>
        <begin position="27"/>
        <end position="39"/>
    </location>
</feature>
<comment type="caution">
    <text evidence="5">The sequence shown here is derived from an EMBL/GenBank/DDBJ whole genome shotgun (WGS) entry which is preliminary data.</text>
</comment>
<dbReference type="Pfam" id="PF05724">
    <property type="entry name" value="TPMT"/>
    <property type="match status" value="1"/>
</dbReference>
<dbReference type="AlphaFoldDB" id="A0A9W7FCE1"/>
<dbReference type="SUPFAM" id="SSF53335">
    <property type="entry name" value="S-adenosyl-L-methionine-dependent methyltransferases"/>
    <property type="match status" value="1"/>
</dbReference>
<sequence>MHRTLRLGVPLAIGGLAILSTRPSFPLTSPTSTSNNSASPPAPEHSPNLARWTSKWLKSETRWHQTNFHHTLVKHSHRLPKEGTVLIPLCGKTVDILYFQNREVIAVDGVKKALQEFTSENASSFPTPFPPFSTSPLSNPSFETTTSTSLKNSPISLFRGDFFHLKTPVTTVWDRASIVALHPSLRPLYVETLKKCVEPNGVILMSTFYRKSGTPSALAAGPPWSVSPSDVIELFSKEDWVVDKIDEIDVMRDELYKDSRERWRSAGLDELRECVFLIRRKGGRKWWEVWK</sequence>
<dbReference type="PROSITE" id="PS51585">
    <property type="entry name" value="SAM_MT_TPMT"/>
    <property type="match status" value="1"/>
</dbReference>
<keyword evidence="3" id="KW-0949">S-adenosyl-L-methionine</keyword>
<dbReference type="InterPro" id="IPR029063">
    <property type="entry name" value="SAM-dependent_MTases_sf"/>
</dbReference>
<gene>
    <name evidence="5" type="ORF">TrVE_jg9692</name>
</gene>
<keyword evidence="6" id="KW-1185">Reference proteome</keyword>
<reference evidence="6" key="1">
    <citation type="journal article" date="2023" name="Commun. Biol.">
        <title>Genome analysis of Parmales, the sister group of diatoms, reveals the evolutionary specialization of diatoms from phago-mixotrophs to photoautotrophs.</title>
        <authorList>
            <person name="Ban H."/>
            <person name="Sato S."/>
            <person name="Yoshikawa S."/>
            <person name="Yamada K."/>
            <person name="Nakamura Y."/>
            <person name="Ichinomiya M."/>
            <person name="Sato N."/>
            <person name="Blanc-Mathieu R."/>
            <person name="Endo H."/>
            <person name="Kuwata A."/>
            <person name="Ogata H."/>
        </authorList>
    </citation>
    <scope>NUCLEOTIDE SEQUENCE [LARGE SCALE GENOMIC DNA]</scope>
    <source>
        <strain evidence="6">NIES 3699</strain>
    </source>
</reference>
<feature type="region of interest" description="Disordered" evidence="4">
    <location>
        <begin position="27"/>
        <end position="48"/>
    </location>
</feature>
<dbReference type="GO" id="GO:0008119">
    <property type="term" value="F:thiopurine S-methyltransferase activity"/>
    <property type="evidence" value="ECO:0007669"/>
    <property type="project" value="TreeGrafter"/>
</dbReference>
<keyword evidence="1" id="KW-0489">Methyltransferase</keyword>
<evidence type="ECO:0000256" key="4">
    <source>
        <dbReference type="SAM" id="MobiDB-lite"/>
    </source>
</evidence>
<evidence type="ECO:0000256" key="2">
    <source>
        <dbReference type="ARBA" id="ARBA00022679"/>
    </source>
</evidence>
<dbReference type="InterPro" id="IPR008854">
    <property type="entry name" value="TPMT"/>
</dbReference>
<dbReference type="EMBL" id="BRXX01000403">
    <property type="protein sequence ID" value="GMI09622.1"/>
    <property type="molecule type" value="Genomic_DNA"/>
</dbReference>
<protein>
    <recommendedName>
        <fullName evidence="7">Thiopurine S-methyltransferase</fullName>
    </recommendedName>
</protein>
<evidence type="ECO:0008006" key="7">
    <source>
        <dbReference type="Google" id="ProtNLM"/>
    </source>
</evidence>
<organism evidence="5 6">
    <name type="scientific">Triparma verrucosa</name>
    <dbReference type="NCBI Taxonomy" id="1606542"/>
    <lineage>
        <taxon>Eukaryota</taxon>
        <taxon>Sar</taxon>
        <taxon>Stramenopiles</taxon>
        <taxon>Ochrophyta</taxon>
        <taxon>Bolidophyceae</taxon>
        <taxon>Parmales</taxon>
        <taxon>Triparmaceae</taxon>
        <taxon>Triparma</taxon>
    </lineage>
</organism>
<dbReference type="Gene3D" id="3.40.50.150">
    <property type="entry name" value="Vaccinia Virus protein VP39"/>
    <property type="match status" value="1"/>
</dbReference>
<evidence type="ECO:0000256" key="1">
    <source>
        <dbReference type="ARBA" id="ARBA00022603"/>
    </source>
</evidence>
<accession>A0A9W7FCE1</accession>